<evidence type="ECO:0008006" key="7">
    <source>
        <dbReference type="Google" id="ProtNLM"/>
    </source>
</evidence>
<name>A0AAV3NWT9_LITER</name>
<proteinExistence type="predicted"/>
<evidence type="ECO:0000313" key="5">
    <source>
        <dbReference type="EMBL" id="GAA0143327.1"/>
    </source>
</evidence>
<sequence>MDDYTREMMDLKTLVTRTLEKKGVLAKIRAELRASVFEAIEEEDKAIVKDEGLPPALLGSCNDRANQLHNSPSGRLLSALICEYMDWAALNHTLKVFLPECNLPKDSWKSELKDFSSKNGYDINRNGDSGPLLLDVLEGFLKYENLMQGRGNSTAASYGESLSHFETKNARAGAASLGSELNLDRRAGSSSTTGYKKDESNWRYDNDETSDVNRASAALENLQLDRKTRNLTSSWSHAGDGDSENDGRMD</sequence>
<dbReference type="InterPro" id="IPR006594">
    <property type="entry name" value="LisH"/>
</dbReference>
<evidence type="ECO:0000256" key="2">
    <source>
        <dbReference type="ARBA" id="ARBA00022490"/>
    </source>
</evidence>
<dbReference type="PANTHER" id="PTHR15431">
    <property type="entry name" value="FGFR1 ONCOGENE PARTNER/LISH DOMAIN-CONTAINING PROTEIN"/>
    <property type="match status" value="1"/>
</dbReference>
<dbReference type="PROSITE" id="PS50896">
    <property type="entry name" value="LISH"/>
    <property type="match status" value="1"/>
</dbReference>
<organism evidence="5 6">
    <name type="scientific">Lithospermum erythrorhizon</name>
    <name type="common">Purple gromwell</name>
    <name type="synonym">Lithospermum officinale var. erythrorhizon</name>
    <dbReference type="NCBI Taxonomy" id="34254"/>
    <lineage>
        <taxon>Eukaryota</taxon>
        <taxon>Viridiplantae</taxon>
        <taxon>Streptophyta</taxon>
        <taxon>Embryophyta</taxon>
        <taxon>Tracheophyta</taxon>
        <taxon>Spermatophyta</taxon>
        <taxon>Magnoliopsida</taxon>
        <taxon>eudicotyledons</taxon>
        <taxon>Gunneridae</taxon>
        <taxon>Pentapetalae</taxon>
        <taxon>asterids</taxon>
        <taxon>lamiids</taxon>
        <taxon>Boraginales</taxon>
        <taxon>Boraginaceae</taxon>
        <taxon>Boraginoideae</taxon>
        <taxon>Lithospermeae</taxon>
        <taxon>Lithospermum</taxon>
    </lineage>
</organism>
<dbReference type="PANTHER" id="PTHR15431:SF4">
    <property type="entry name" value="PROTEIN TONNEAU 1B"/>
    <property type="match status" value="1"/>
</dbReference>
<dbReference type="Pfam" id="PF16045">
    <property type="entry name" value="LisH_2"/>
    <property type="match status" value="1"/>
</dbReference>
<dbReference type="Proteomes" id="UP001454036">
    <property type="component" value="Unassembled WGS sequence"/>
</dbReference>
<evidence type="ECO:0000313" key="6">
    <source>
        <dbReference type="Proteomes" id="UP001454036"/>
    </source>
</evidence>
<gene>
    <name evidence="5" type="ORF">LIER_04037</name>
</gene>
<comment type="caution">
    <text evidence="5">The sequence shown here is derived from an EMBL/GenBank/DDBJ whole genome shotgun (WGS) entry which is preliminary data.</text>
</comment>
<dbReference type="GO" id="GO:0015630">
    <property type="term" value="C:microtubule cytoskeleton"/>
    <property type="evidence" value="ECO:0007669"/>
    <property type="project" value="UniProtKB-ARBA"/>
</dbReference>
<evidence type="ECO:0000256" key="1">
    <source>
        <dbReference type="ARBA" id="ARBA00004245"/>
    </source>
</evidence>
<evidence type="ECO:0000256" key="4">
    <source>
        <dbReference type="SAM" id="MobiDB-lite"/>
    </source>
</evidence>
<reference evidence="5 6" key="1">
    <citation type="submission" date="2024-01" db="EMBL/GenBank/DDBJ databases">
        <title>The complete chloroplast genome sequence of Lithospermum erythrorhizon: insights into the phylogenetic relationship among Boraginaceae species and the maternal lineages of purple gromwells.</title>
        <authorList>
            <person name="Okada T."/>
            <person name="Watanabe K."/>
        </authorList>
    </citation>
    <scope>NUCLEOTIDE SEQUENCE [LARGE SCALE GENOMIC DNA]</scope>
</reference>
<feature type="region of interest" description="Disordered" evidence="4">
    <location>
        <begin position="185"/>
        <end position="250"/>
    </location>
</feature>
<protein>
    <recommendedName>
        <fullName evidence="7">LisH domain-containing protein</fullName>
    </recommendedName>
</protein>
<feature type="compositionally biased region" description="Basic and acidic residues" evidence="4">
    <location>
        <begin position="195"/>
        <end position="206"/>
    </location>
</feature>
<keyword evidence="2" id="KW-0963">Cytoplasm</keyword>
<comment type="subcellular location">
    <subcellularLocation>
        <location evidence="1">Cytoplasm</location>
        <location evidence="1">Cytoskeleton</location>
    </subcellularLocation>
</comment>
<keyword evidence="3" id="KW-0206">Cytoskeleton</keyword>
<dbReference type="Gene3D" id="1.20.960.40">
    <property type="match status" value="1"/>
</dbReference>
<accession>A0AAV3NWT9</accession>
<dbReference type="EMBL" id="BAABME010000505">
    <property type="protein sequence ID" value="GAA0143327.1"/>
    <property type="molecule type" value="Genomic_DNA"/>
</dbReference>
<evidence type="ECO:0000256" key="3">
    <source>
        <dbReference type="ARBA" id="ARBA00023212"/>
    </source>
</evidence>
<keyword evidence="6" id="KW-1185">Reference proteome</keyword>
<dbReference type="AlphaFoldDB" id="A0AAV3NWT9"/>